<keyword evidence="2" id="KW-1133">Transmembrane helix</keyword>
<dbReference type="PATRIC" id="fig|1405.8.peg.5611"/>
<evidence type="ECO:0000256" key="1">
    <source>
        <dbReference type="SAM" id="MobiDB-lite"/>
    </source>
</evidence>
<feature type="transmembrane region" description="Helical" evidence="2">
    <location>
        <begin position="86"/>
        <end position="108"/>
    </location>
</feature>
<feature type="transmembrane region" description="Helical" evidence="2">
    <location>
        <begin position="45"/>
        <end position="65"/>
    </location>
</feature>
<keyword evidence="2" id="KW-0472">Membrane</keyword>
<evidence type="ECO:0000256" key="2">
    <source>
        <dbReference type="SAM" id="Phobius"/>
    </source>
</evidence>
<comment type="caution">
    <text evidence="3">The sequence shown here is derived from an EMBL/GenBank/DDBJ whole genome shotgun (WGS) entry which is preliminary data.</text>
</comment>
<feature type="region of interest" description="Disordered" evidence="1">
    <location>
        <begin position="165"/>
        <end position="198"/>
    </location>
</feature>
<protein>
    <submittedName>
        <fullName evidence="3">Uncharacterized protein</fullName>
    </submittedName>
</protein>
<dbReference type="EMBL" id="JMQC01000009">
    <property type="protein sequence ID" value="KFM95681.1"/>
    <property type="molecule type" value="Genomic_DNA"/>
</dbReference>
<dbReference type="AlphaFoldDB" id="A0A090YBZ4"/>
<organism evidence="3 4">
    <name type="scientific">Bacillus clarus</name>
    <dbReference type="NCBI Taxonomy" id="2338372"/>
    <lineage>
        <taxon>Bacteria</taxon>
        <taxon>Bacillati</taxon>
        <taxon>Bacillota</taxon>
        <taxon>Bacilli</taxon>
        <taxon>Bacillales</taxon>
        <taxon>Bacillaceae</taxon>
        <taxon>Bacillus</taxon>
        <taxon>Bacillus cereus group</taxon>
    </lineage>
</organism>
<evidence type="ECO:0000313" key="3">
    <source>
        <dbReference type="EMBL" id="KFM95681.1"/>
    </source>
</evidence>
<dbReference type="Proteomes" id="UP000029389">
    <property type="component" value="Unassembled WGS sequence"/>
</dbReference>
<reference evidence="3 4" key="1">
    <citation type="submission" date="2014-04" db="EMBL/GenBank/DDBJ databases">
        <authorList>
            <person name="Bishop-Lilly K.A."/>
            <person name="Broomall S.M."/>
            <person name="Chain P.S."/>
            <person name="Chertkov O."/>
            <person name="Coyne S.R."/>
            <person name="Daligault H.E."/>
            <person name="Davenport K.W."/>
            <person name="Erkkila T."/>
            <person name="Frey K.G."/>
            <person name="Gibbons H.S."/>
            <person name="Gu W."/>
            <person name="Jaissle J."/>
            <person name="Johnson S.L."/>
            <person name="Koroleva G.I."/>
            <person name="Ladner J.T."/>
            <person name="Lo C.-C."/>
            <person name="Minogue T.D."/>
            <person name="Munk C."/>
            <person name="Palacios G.F."/>
            <person name="Redden C.L."/>
            <person name="Rosenzweig C.N."/>
            <person name="Scholz M.B."/>
            <person name="Teshima H."/>
            <person name="Xu Y."/>
        </authorList>
    </citation>
    <scope>NUCLEOTIDE SEQUENCE [LARGE SCALE GENOMIC DNA]</scope>
    <source>
        <strain evidence="3 4">BHP</strain>
    </source>
</reference>
<sequence>MKISNKMLILSSIGILVLLFIRGLYNSFKLFGNTDLGTEAITGEAIAGTLLWFGIIAFIASLVFLMIELVKKKQIVETKKSHMSSAILFGTSISSFVLFAIIAMMLGFSTLAKEQQTTASPKTSYTNQDNEEKAKEIDKLKGDIALLETQNNFLDAEVKKLKEELAKQEQQTQPAAKTVPQEQSKKDEPKPEVQQSTV</sequence>
<keyword evidence="2" id="KW-0812">Transmembrane</keyword>
<accession>A0A090YBZ4</accession>
<name>A0A090YBZ4_9BACI</name>
<evidence type="ECO:0000313" key="4">
    <source>
        <dbReference type="Proteomes" id="UP000029389"/>
    </source>
</evidence>
<feature type="transmembrane region" description="Helical" evidence="2">
    <location>
        <begin position="7"/>
        <end position="25"/>
    </location>
</feature>
<gene>
    <name evidence="3" type="ORF">DJ93_5444</name>
</gene>
<proteinExistence type="predicted"/>